<dbReference type="RefSeq" id="YP_009321344.1">
    <property type="nucleotide sequence ID" value="NC_031906.1"/>
</dbReference>
<dbReference type="KEGG" id="vg:30306371"/>
<reference evidence="5 6" key="1">
    <citation type="journal article" date="2016" name="Virology">
        <title>The genomic content and context of auxiliary metabolic genes in marine cyanomyoviruses.</title>
        <authorList>
            <person name="Crummett L.T."/>
            <person name="Puxty R.J."/>
            <person name="Weihe C."/>
            <person name="Marston M.F."/>
            <person name="Martiny J.B."/>
        </authorList>
    </citation>
    <scope>NUCLEOTIDE SEQUENCE [LARGE SCALE GENOMIC DNA]</scope>
    <source>
        <strain evidence="2">0808SB25</strain>
        <strain evidence="3">0910TB04</strain>
        <strain evidence="4">1010CC42</strain>
    </source>
</reference>
<evidence type="ECO:0000313" key="5">
    <source>
        <dbReference type="Proteomes" id="UP000204537"/>
    </source>
</evidence>
<accession>A0A1D8KKC4</accession>
<feature type="compositionally biased region" description="Basic residues" evidence="1">
    <location>
        <begin position="37"/>
        <end position="48"/>
    </location>
</feature>
<evidence type="ECO:0000313" key="6">
    <source>
        <dbReference type="Proteomes" id="UP000240804"/>
    </source>
</evidence>
<dbReference type="GeneID" id="30306371"/>
<feature type="region of interest" description="Disordered" evidence="1">
    <location>
        <begin position="1"/>
        <end position="48"/>
    </location>
</feature>
<organism evidence="4 5">
    <name type="scientific">Synechococcus phage S-CAM3</name>
    <dbReference type="NCBI Taxonomy" id="1883366"/>
    <lineage>
        <taxon>Viruses</taxon>
        <taxon>Duplodnaviria</taxon>
        <taxon>Heunggongvirae</taxon>
        <taxon>Uroviricota</taxon>
        <taxon>Caudoviricetes</taxon>
        <taxon>Pantevenvirales</taxon>
        <taxon>Kyanoviridae</taxon>
        <taxon>Charybdisvirus</taxon>
        <taxon>Charybdisvirus scam3</taxon>
    </lineage>
</organism>
<dbReference type="Proteomes" id="UP000240804">
    <property type="component" value="Segment"/>
</dbReference>
<evidence type="ECO:0000313" key="2">
    <source>
        <dbReference type="EMBL" id="AOV58586.1"/>
    </source>
</evidence>
<dbReference type="EMBL" id="KU686198">
    <property type="protein sequence ID" value="AOV58825.1"/>
    <property type="molecule type" value="Genomic_DNA"/>
</dbReference>
<sequence length="48" mass="5269">MARAKVGISGSPMIESRPKNTRQGMGKNTKYAATSRNKAKKKYRGQGK</sequence>
<protein>
    <submittedName>
        <fullName evidence="4">Uncharacterized protein</fullName>
    </submittedName>
</protein>
<name>A0A1D8KKC4_9CAUD</name>
<gene>
    <name evidence="4" type="ORF">C421010_081</name>
    <name evidence="2" type="ORF">S250808_081</name>
    <name evidence="3" type="ORF">T040910_081</name>
</gene>
<evidence type="ECO:0000256" key="1">
    <source>
        <dbReference type="SAM" id="MobiDB-lite"/>
    </source>
</evidence>
<dbReference type="EMBL" id="KU686199">
    <property type="protein sequence ID" value="AOV59064.1"/>
    <property type="molecule type" value="Genomic_DNA"/>
</dbReference>
<evidence type="ECO:0000313" key="4">
    <source>
        <dbReference type="EMBL" id="AOV59064.1"/>
    </source>
</evidence>
<keyword evidence="5" id="KW-1185">Reference proteome</keyword>
<dbReference type="Proteomes" id="UP000240920">
    <property type="component" value="Segment"/>
</dbReference>
<dbReference type="Proteomes" id="UP000204537">
    <property type="component" value="Segment"/>
</dbReference>
<evidence type="ECO:0000313" key="3">
    <source>
        <dbReference type="EMBL" id="AOV58825.1"/>
    </source>
</evidence>
<dbReference type="EMBL" id="KU686197">
    <property type="protein sequence ID" value="AOV58586.1"/>
    <property type="molecule type" value="Genomic_DNA"/>
</dbReference>
<proteinExistence type="predicted"/>
<dbReference type="OrthoDB" id="27555at10239"/>